<dbReference type="InterPro" id="IPR029787">
    <property type="entry name" value="Nucleotide_cyclase"/>
</dbReference>
<evidence type="ECO:0000259" key="7">
    <source>
        <dbReference type="PROSITE" id="PS50887"/>
    </source>
</evidence>
<dbReference type="InterPro" id="IPR043128">
    <property type="entry name" value="Rev_trsase/Diguanyl_cyclase"/>
</dbReference>
<dbReference type="SUPFAM" id="SSF55073">
    <property type="entry name" value="Nucleotide cyclase"/>
    <property type="match status" value="1"/>
</dbReference>
<dbReference type="PROSITE" id="PS50887">
    <property type="entry name" value="GGDEF"/>
    <property type="match status" value="1"/>
</dbReference>
<gene>
    <name evidence="8" type="ORF">E6H05_06190</name>
</gene>
<evidence type="ECO:0000256" key="3">
    <source>
        <dbReference type="ARBA" id="ARBA00022692"/>
    </source>
</evidence>
<dbReference type="Gene3D" id="3.30.70.270">
    <property type="match status" value="1"/>
</dbReference>
<keyword evidence="5 6" id="KW-0472">Membrane</keyword>
<feature type="transmembrane region" description="Helical" evidence="6">
    <location>
        <begin position="16"/>
        <end position="38"/>
    </location>
</feature>
<feature type="transmembrane region" description="Helical" evidence="6">
    <location>
        <begin position="129"/>
        <end position="153"/>
    </location>
</feature>
<dbReference type="GO" id="GO:1902201">
    <property type="term" value="P:negative regulation of bacterial-type flagellum-dependent cell motility"/>
    <property type="evidence" value="ECO:0007669"/>
    <property type="project" value="TreeGrafter"/>
</dbReference>
<feature type="transmembrane region" description="Helical" evidence="6">
    <location>
        <begin position="50"/>
        <end position="69"/>
    </location>
</feature>
<proteinExistence type="predicted"/>
<evidence type="ECO:0000256" key="2">
    <source>
        <dbReference type="ARBA" id="ARBA00022475"/>
    </source>
</evidence>
<dbReference type="PANTHER" id="PTHR45138">
    <property type="entry name" value="REGULATORY COMPONENTS OF SENSORY TRANSDUCTION SYSTEM"/>
    <property type="match status" value="1"/>
</dbReference>
<comment type="caution">
    <text evidence="8">The sequence shown here is derived from an EMBL/GenBank/DDBJ whole genome shotgun (WGS) entry which is preliminary data.</text>
</comment>
<keyword evidence="4 6" id="KW-1133">Transmembrane helix</keyword>
<dbReference type="PANTHER" id="PTHR45138:SF9">
    <property type="entry name" value="DIGUANYLATE CYCLASE DGCM-RELATED"/>
    <property type="match status" value="1"/>
</dbReference>
<comment type="subcellular location">
    <subcellularLocation>
        <location evidence="1">Cell membrane</location>
        <topology evidence="1">Multi-pass membrane protein</topology>
    </subcellularLocation>
</comment>
<evidence type="ECO:0000313" key="8">
    <source>
        <dbReference type="EMBL" id="TMI75630.1"/>
    </source>
</evidence>
<evidence type="ECO:0000256" key="1">
    <source>
        <dbReference type="ARBA" id="ARBA00004651"/>
    </source>
</evidence>
<dbReference type="Pfam" id="PF05231">
    <property type="entry name" value="MASE1"/>
    <property type="match status" value="1"/>
</dbReference>
<dbReference type="GO" id="GO:0043709">
    <property type="term" value="P:cell adhesion involved in single-species biofilm formation"/>
    <property type="evidence" value="ECO:0007669"/>
    <property type="project" value="TreeGrafter"/>
</dbReference>
<feature type="transmembrane region" description="Helical" evidence="6">
    <location>
        <begin position="165"/>
        <end position="184"/>
    </location>
</feature>
<dbReference type="GO" id="GO:0052621">
    <property type="term" value="F:diguanylate cyclase activity"/>
    <property type="evidence" value="ECO:0007669"/>
    <property type="project" value="TreeGrafter"/>
</dbReference>
<dbReference type="AlphaFoldDB" id="A0A537IWG9"/>
<keyword evidence="3 6" id="KW-0812">Transmembrane</keyword>
<organism evidence="8 9">
    <name type="scientific">Candidatus Segetimicrobium genomatis</name>
    <dbReference type="NCBI Taxonomy" id="2569760"/>
    <lineage>
        <taxon>Bacteria</taxon>
        <taxon>Bacillati</taxon>
        <taxon>Candidatus Sysuimicrobiota</taxon>
        <taxon>Candidatus Sysuimicrobiia</taxon>
        <taxon>Candidatus Sysuimicrobiales</taxon>
        <taxon>Candidatus Segetimicrobiaceae</taxon>
        <taxon>Candidatus Segetimicrobium</taxon>
    </lineage>
</organism>
<dbReference type="SMART" id="SM00267">
    <property type="entry name" value="GGDEF"/>
    <property type="match status" value="1"/>
</dbReference>
<dbReference type="GO" id="GO:0005886">
    <property type="term" value="C:plasma membrane"/>
    <property type="evidence" value="ECO:0007669"/>
    <property type="project" value="UniProtKB-SubCell"/>
</dbReference>
<keyword evidence="2" id="KW-1003">Cell membrane</keyword>
<dbReference type="NCBIfam" id="TIGR00254">
    <property type="entry name" value="GGDEF"/>
    <property type="match status" value="1"/>
</dbReference>
<feature type="transmembrane region" description="Helical" evidence="6">
    <location>
        <begin position="196"/>
        <end position="217"/>
    </location>
</feature>
<feature type="transmembrane region" description="Helical" evidence="6">
    <location>
        <begin position="223"/>
        <end position="239"/>
    </location>
</feature>
<dbReference type="Proteomes" id="UP000318834">
    <property type="component" value="Unassembled WGS sequence"/>
</dbReference>
<feature type="transmembrane region" description="Helical" evidence="6">
    <location>
        <begin position="89"/>
        <end position="108"/>
    </location>
</feature>
<accession>A0A537IWG9</accession>
<dbReference type="InterPro" id="IPR000160">
    <property type="entry name" value="GGDEF_dom"/>
</dbReference>
<protein>
    <submittedName>
        <fullName evidence="8">Diguanylate cyclase</fullName>
    </submittedName>
</protein>
<dbReference type="InterPro" id="IPR050469">
    <property type="entry name" value="Diguanylate_Cyclase"/>
</dbReference>
<dbReference type="Pfam" id="PF00990">
    <property type="entry name" value="GGDEF"/>
    <property type="match status" value="1"/>
</dbReference>
<feature type="transmembrane region" description="Helical" evidence="6">
    <location>
        <begin position="278"/>
        <end position="299"/>
    </location>
</feature>
<evidence type="ECO:0000256" key="5">
    <source>
        <dbReference type="ARBA" id="ARBA00023136"/>
    </source>
</evidence>
<name>A0A537IWG9_9BACT</name>
<dbReference type="InterPro" id="IPR007895">
    <property type="entry name" value="MASE1"/>
</dbReference>
<dbReference type="EMBL" id="VBAP01000042">
    <property type="protein sequence ID" value="TMI75630.1"/>
    <property type="molecule type" value="Genomic_DNA"/>
</dbReference>
<evidence type="ECO:0000256" key="6">
    <source>
        <dbReference type="SAM" id="Phobius"/>
    </source>
</evidence>
<reference evidence="8 9" key="1">
    <citation type="journal article" date="2019" name="Nat. Microbiol.">
        <title>Mediterranean grassland soil C-N compound turnover is dependent on rainfall and depth, and is mediated by genomically divergent microorganisms.</title>
        <authorList>
            <person name="Diamond S."/>
            <person name="Andeer P.F."/>
            <person name="Li Z."/>
            <person name="Crits-Christoph A."/>
            <person name="Burstein D."/>
            <person name="Anantharaman K."/>
            <person name="Lane K.R."/>
            <person name="Thomas B.C."/>
            <person name="Pan C."/>
            <person name="Northen T.R."/>
            <person name="Banfield J.F."/>
        </authorList>
    </citation>
    <scope>NUCLEOTIDE SEQUENCE [LARGE SCALE GENOMIC DNA]</scope>
    <source>
        <strain evidence="8">NP_8</strain>
    </source>
</reference>
<evidence type="ECO:0000313" key="9">
    <source>
        <dbReference type="Proteomes" id="UP000318834"/>
    </source>
</evidence>
<feature type="transmembrane region" description="Helical" evidence="6">
    <location>
        <begin position="246"/>
        <end position="266"/>
    </location>
</feature>
<dbReference type="CDD" id="cd01949">
    <property type="entry name" value="GGDEF"/>
    <property type="match status" value="1"/>
</dbReference>
<feature type="domain" description="GGDEF" evidence="7">
    <location>
        <begin position="342"/>
        <end position="470"/>
    </location>
</feature>
<sequence length="499" mass="53835">MSNGRKIPSGKTRPQILTTAVAAALLAAVYFAAARWGLHLAFVNPSATPVWPPTGIALAALLVLGYRVWPGVLLGAFLANLLTSGSVAGSIGIAVGNALEGVVGAYLVNRFAHGRRAFERAQDVLKFAVLAGLASTTVSATIGVTSLSLTGFAPWAKYVPIWVTWWLGDAGGALVVTPLLVLWSARSRWERKGARLEAAAVLLSLFVVAEVVFGGFLPAQSKHLPLEFLCIPFLIWVAFRFGARAAATAIFLLSGISIHGTLHGVGPFATGSANVSLLILQAFMGVNTVMALLLAAVVAERRRTEETLKRLAISDSVTGLANHRRFIEVMEQEMKRSQRTGRPFVLLLFDLDGLKQINDRYGHVVGTRALVRLAAVLRARCRDIDTPARIGGDEFAVVLLETEKTAGRQIADRITKRLAASREDPLLSVSIGMAVYPEDGQTVEALVQAADAGLYDMKHRRKPLPQAAPQPSPALDQMAQWAQYLVEIKDMERRLRRTS</sequence>
<evidence type="ECO:0000256" key="4">
    <source>
        <dbReference type="ARBA" id="ARBA00022989"/>
    </source>
</evidence>